<proteinExistence type="predicted"/>
<dbReference type="Proteomes" id="UP000828251">
    <property type="component" value="Unassembled WGS sequence"/>
</dbReference>
<keyword evidence="2" id="KW-1185">Reference proteome</keyword>
<protein>
    <submittedName>
        <fullName evidence="1">Uncharacterized protein</fullName>
    </submittedName>
</protein>
<dbReference type="EMBL" id="JAIQCV010000006">
    <property type="protein sequence ID" value="KAH1091365.1"/>
    <property type="molecule type" value="Genomic_DNA"/>
</dbReference>
<gene>
    <name evidence="1" type="ORF">J1N35_018622</name>
</gene>
<dbReference type="AlphaFoldDB" id="A0A9D3VQW3"/>
<organism evidence="1 2">
    <name type="scientific">Gossypium stocksii</name>
    <dbReference type="NCBI Taxonomy" id="47602"/>
    <lineage>
        <taxon>Eukaryota</taxon>
        <taxon>Viridiplantae</taxon>
        <taxon>Streptophyta</taxon>
        <taxon>Embryophyta</taxon>
        <taxon>Tracheophyta</taxon>
        <taxon>Spermatophyta</taxon>
        <taxon>Magnoliopsida</taxon>
        <taxon>eudicotyledons</taxon>
        <taxon>Gunneridae</taxon>
        <taxon>Pentapetalae</taxon>
        <taxon>rosids</taxon>
        <taxon>malvids</taxon>
        <taxon>Malvales</taxon>
        <taxon>Malvaceae</taxon>
        <taxon>Malvoideae</taxon>
        <taxon>Gossypium</taxon>
    </lineage>
</organism>
<reference evidence="1 2" key="1">
    <citation type="journal article" date="2021" name="Plant Biotechnol. J.">
        <title>Multi-omics assisted identification of the key and species-specific regulatory components of drought-tolerant mechanisms in Gossypium stocksii.</title>
        <authorList>
            <person name="Yu D."/>
            <person name="Ke L."/>
            <person name="Zhang D."/>
            <person name="Wu Y."/>
            <person name="Sun Y."/>
            <person name="Mei J."/>
            <person name="Sun J."/>
            <person name="Sun Y."/>
        </authorList>
    </citation>
    <scope>NUCLEOTIDE SEQUENCE [LARGE SCALE GENOMIC DNA]</scope>
    <source>
        <strain evidence="2">cv. E1</strain>
        <tissue evidence="1">Leaf</tissue>
    </source>
</reference>
<evidence type="ECO:0000313" key="2">
    <source>
        <dbReference type="Proteomes" id="UP000828251"/>
    </source>
</evidence>
<sequence length="161" mass="17419">MEFNGKQNCENFLSGTLEVPSASLGPVSAHEPEVTVATPATGGSNFEAGVDTLTQSMLGVLERFFQTMLERFKVLEKGKCTECECNGHNKARDKRGHSSSSLKPCSTKRARFQKGNASGSGATVHLLQRKIWGGFWATRATTLVCAAHKQSTRPCVVMGIR</sequence>
<accession>A0A9D3VQW3</accession>
<comment type="caution">
    <text evidence="1">The sequence shown here is derived from an EMBL/GenBank/DDBJ whole genome shotgun (WGS) entry which is preliminary data.</text>
</comment>
<evidence type="ECO:0000313" key="1">
    <source>
        <dbReference type="EMBL" id="KAH1091365.1"/>
    </source>
</evidence>
<name>A0A9D3VQW3_9ROSI</name>